<dbReference type="Gene3D" id="2.90.10.10">
    <property type="entry name" value="Bulb-type lectin domain"/>
    <property type="match status" value="1"/>
</dbReference>
<dbReference type="EMBL" id="CAJGYO010000011">
    <property type="protein sequence ID" value="CAD6259453.1"/>
    <property type="molecule type" value="Genomic_DNA"/>
</dbReference>
<dbReference type="CDD" id="cd00028">
    <property type="entry name" value="B_lectin"/>
    <property type="match status" value="1"/>
</dbReference>
<feature type="domain" description="Bulb-type lectin" evidence="12">
    <location>
        <begin position="21"/>
        <end position="145"/>
    </location>
</feature>
<dbReference type="SMART" id="SM00108">
    <property type="entry name" value="B_lectin"/>
    <property type="match status" value="1"/>
</dbReference>
<evidence type="ECO:0000256" key="7">
    <source>
        <dbReference type="ARBA" id="ARBA00048679"/>
    </source>
</evidence>
<dbReference type="Pfam" id="PF07714">
    <property type="entry name" value="PK_Tyr_Ser-Thr"/>
    <property type="match status" value="1"/>
</dbReference>
<accession>A0A811QP12</accession>
<keyword evidence="8" id="KW-0067">ATP-binding</keyword>
<keyword evidence="4" id="KW-1015">Disulfide bond</keyword>
<dbReference type="InterPro" id="IPR001245">
    <property type="entry name" value="Ser-Thr/Tyr_kinase_cat_dom"/>
</dbReference>
<evidence type="ECO:0000259" key="13">
    <source>
        <dbReference type="PROSITE" id="PS50948"/>
    </source>
</evidence>
<comment type="subcellular location">
    <subcellularLocation>
        <location evidence="1">Membrane</location>
        <topology evidence="1">Single-pass type I membrane protein</topology>
    </subcellularLocation>
</comment>
<reference evidence="14" key="1">
    <citation type="submission" date="2020-10" db="EMBL/GenBank/DDBJ databases">
        <authorList>
            <person name="Han B."/>
            <person name="Lu T."/>
            <person name="Zhao Q."/>
            <person name="Huang X."/>
            <person name="Zhao Y."/>
        </authorList>
    </citation>
    <scope>NUCLEOTIDE SEQUENCE</scope>
</reference>
<dbReference type="Pfam" id="PF08276">
    <property type="entry name" value="PAN_2"/>
    <property type="match status" value="1"/>
</dbReference>
<dbReference type="GO" id="GO:0051707">
    <property type="term" value="P:response to other organism"/>
    <property type="evidence" value="ECO:0007669"/>
    <property type="project" value="UniProtKB-ARBA"/>
</dbReference>
<dbReference type="PANTHER" id="PTHR32444:SF43">
    <property type="entry name" value="BULB-TYPE LECTIN DOMAIN-CONTAINING PROTEIN"/>
    <property type="match status" value="1"/>
</dbReference>
<evidence type="ECO:0000256" key="3">
    <source>
        <dbReference type="ARBA" id="ARBA00022729"/>
    </source>
</evidence>
<dbReference type="PROSITE" id="PS50927">
    <property type="entry name" value="BULB_LECTIN"/>
    <property type="match status" value="1"/>
</dbReference>
<name>A0A811QP12_9POAL</name>
<dbReference type="EC" id="2.7.11.1" evidence="2"/>
<dbReference type="InterPro" id="IPR017441">
    <property type="entry name" value="Protein_kinase_ATP_BS"/>
</dbReference>
<dbReference type="InterPro" id="IPR011009">
    <property type="entry name" value="Kinase-like_dom_sf"/>
</dbReference>
<evidence type="ECO:0000256" key="8">
    <source>
        <dbReference type="PROSITE-ProRule" id="PRU10141"/>
    </source>
</evidence>
<dbReference type="OrthoDB" id="4062651at2759"/>
<dbReference type="InterPro" id="IPR003609">
    <property type="entry name" value="Pan_app"/>
</dbReference>
<evidence type="ECO:0000256" key="10">
    <source>
        <dbReference type="SAM" id="SignalP"/>
    </source>
</evidence>
<dbReference type="PROSITE" id="PS00107">
    <property type="entry name" value="PROTEIN_KINASE_ATP"/>
    <property type="match status" value="1"/>
</dbReference>
<dbReference type="GO" id="GO:0048544">
    <property type="term" value="P:recognition of pollen"/>
    <property type="evidence" value="ECO:0007669"/>
    <property type="project" value="InterPro"/>
</dbReference>
<gene>
    <name evidence="14" type="ORF">NCGR_LOCUS42890</name>
</gene>
<dbReference type="GO" id="GO:0005524">
    <property type="term" value="F:ATP binding"/>
    <property type="evidence" value="ECO:0007669"/>
    <property type="project" value="UniProtKB-UniRule"/>
</dbReference>
<dbReference type="PROSITE" id="PS50011">
    <property type="entry name" value="PROTEIN_KINASE_DOM"/>
    <property type="match status" value="1"/>
</dbReference>
<dbReference type="Pfam" id="PF00954">
    <property type="entry name" value="S_locus_glycop"/>
    <property type="match status" value="1"/>
</dbReference>
<dbReference type="InterPro" id="IPR000858">
    <property type="entry name" value="S_locus_glycoprot_dom"/>
</dbReference>
<dbReference type="GO" id="GO:0016020">
    <property type="term" value="C:membrane"/>
    <property type="evidence" value="ECO:0007669"/>
    <property type="project" value="UniProtKB-SubCell"/>
</dbReference>
<evidence type="ECO:0000256" key="4">
    <source>
        <dbReference type="ARBA" id="ARBA00023157"/>
    </source>
</evidence>
<evidence type="ECO:0000256" key="6">
    <source>
        <dbReference type="ARBA" id="ARBA00047899"/>
    </source>
</evidence>
<evidence type="ECO:0000313" key="15">
    <source>
        <dbReference type="Proteomes" id="UP000604825"/>
    </source>
</evidence>
<feature type="chain" id="PRO_5032747092" description="non-specific serine/threonine protein kinase" evidence="10">
    <location>
        <begin position="19"/>
        <end position="535"/>
    </location>
</feature>
<dbReference type="Pfam" id="PF01453">
    <property type="entry name" value="B_lectin"/>
    <property type="match status" value="1"/>
</dbReference>
<dbReference type="InterPro" id="IPR001480">
    <property type="entry name" value="Bulb-type_lectin_dom"/>
</dbReference>
<keyword evidence="9" id="KW-0472">Membrane</keyword>
<dbReference type="SUPFAM" id="SSF51110">
    <property type="entry name" value="alpha-D-mannose-specific plant lectins"/>
    <property type="match status" value="1"/>
</dbReference>
<dbReference type="FunFam" id="3.30.200.20:FF:000402">
    <property type="entry name" value="Serine/threonine-protein kinase"/>
    <property type="match status" value="1"/>
</dbReference>
<keyword evidence="9" id="KW-1133">Transmembrane helix</keyword>
<dbReference type="PANTHER" id="PTHR32444">
    <property type="entry name" value="BULB-TYPE LECTIN DOMAIN-CONTAINING PROTEIN"/>
    <property type="match status" value="1"/>
</dbReference>
<keyword evidence="15" id="KW-1185">Reference proteome</keyword>
<feature type="signal peptide" evidence="10">
    <location>
        <begin position="1"/>
        <end position="18"/>
    </location>
</feature>
<comment type="caution">
    <text evidence="14">The sequence shown here is derived from an EMBL/GenBank/DDBJ whole genome shotgun (WGS) entry which is preliminary data.</text>
</comment>
<dbReference type="InterPro" id="IPR000719">
    <property type="entry name" value="Prot_kinase_dom"/>
</dbReference>
<dbReference type="FunFam" id="2.90.10.10:FF:000014">
    <property type="entry name" value="Serine/threonine-protein kinase"/>
    <property type="match status" value="1"/>
</dbReference>
<dbReference type="AlphaFoldDB" id="A0A811QP12"/>
<dbReference type="Proteomes" id="UP000604825">
    <property type="component" value="Unassembled WGS sequence"/>
</dbReference>
<evidence type="ECO:0000256" key="5">
    <source>
        <dbReference type="ARBA" id="ARBA00023170"/>
    </source>
</evidence>
<dbReference type="Gene3D" id="3.30.200.20">
    <property type="entry name" value="Phosphorylase Kinase, domain 1"/>
    <property type="match status" value="1"/>
</dbReference>
<dbReference type="InterPro" id="IPR036426">
    <property type="entry name" value="Bulb-type_lectin_dom_sf"/>
</dbReference>
<dbReference type="SUPFAM" id="SSF56112">
    <property type="entry name" value="Protein kinase-like (PK-like)"/>
    <property type="match status" value="1"/>
</dbReference>
<feature type="domain" description="Protein kinase" evidence="11">
    <location>
        <begin position="446"/>
        <end position="535"/>
    </location>
</feature>
<organism evidence="14 15">
    <name type="scientific">Miscanthus lutarioriparius</name>
    <dbReference type="NCBI Taxonomy" id="422564"/>
    <lineage>
        <taxon>Eukaryota</taxon>
        <taxon>Viridiplantae</taxon>
        <taxon>Streptophyta</taxon>
        <taxon>Embryophyta</taxon>
        <taxon>Tracheophyta</taxon>
        <taxon>Spermatophyta</taxon>
        <taxon>Magnoliopsida</taxon>
        <taxon>Liliopsida</taxon>
        <taxon>Poales</taxon>
        <taxon>Poaceae</taxon>
        <taxon>PACMAD clade</taxon>
        <taxon>Panicoideae</taxon>
        <taxon>Andropogonodae</taxon>
        <taxon>Andropogoneae</taxon>
        <taxon>Saccharinae</taxon>
        <taxon>Miscanthus</taxon>
    </lineage>
</organism>
<evidence type="ECO:0000256" key="2">
    <source>
        <dbReference type="ARBA" id="ARBA00012513"/>
    </source>
</evidence>
<dbReference type="PROSITE" id="PS50948">
    <property type="entry name" value="PAN"/>
    <property type="match status" value="1"/>
</dbReference>
<evidence type="ECO:0000256" key="9">
    <source>
        <dbReference type="SAM" id="Phobius"/>
    </source>
</evidence>
<comment type="catalytic activity">
    <reaction evidence="6">
        <text>L-threonyl-[protein] + ATP = O-phospho-L-threonyl-[protein] + ADP + H(+)</text>
        <dbReference type="Rhea" id="RHEA:46608"/>
        <dbReference type="Rhea" id="RHEA-COMP:11060"/>
        <dbReference type="Rhea" id="RHEA-COMP:11605"/>
        <dbReference type="ChEBI" id="CHEBI:15378"/>
        <dbReference type="ChEBI" id="CHEBI:30013"/>
        <dbReference type="ChEBI" id="CHEBI:30616"/>
        <dbReference type="ChEBI" id="CHEBI:61977"/>
        <dbReference type="ChEBI" id="CHEBI:456216"/>
        <dbReference type="EC" id="2.7.11.1"/>
    </reaction>
</comment>
<proteinExistence type="predicted"/>
<feature type="binding site" evidence="8">
    <location>
        <position position="474"/>
    </location>
    <ligand>
        <name>ATP</name>
        <dbReference type="ChEBI" id="CHEBI:30616"/>
    </ligand>
</feature>
<dbReference type="SMART" id="SM00473">
    <property type="entry name" value="PAN_AP"/>
    <property type="match status" value="1"/>
</dbReference>
<feature type="transmembrane region" description="Helical" evidence="9">
    <location>
        <begin position="377"/>
        <end position="400"/>
    </location>
</feature>
<feature type="domain" description="Apple" evidence="13">
    <location>
        <begin position="282"/>
        <end position="367"/>
    </location>
</feature>
<sequence length="535" mass="60182">MAMAYLPIFVFLFMAVLCQSDDRLTPAKPLLPSEVLVSDGGVFALGFFSLKNSSSSYVGIWYNNIPKRTYVWIANRDNPITANVPGKLVFTNSSDLVLLDSTGRTIWMTTNNSTAGGGETASILLDSGNLVIRSPNGTDIWESFNYPTDTVVPNPYWRRAAWGGELVHGIFQNNTSFMMYQTIVDTGNGYYLQLTVPDGSPSIRLTLDYTGMFTFRRWNNNTSSWIIFNQFPNPSCDRYASCGPFGYCDATESVPACKCLDGFEPNGLDFSKGCRRKDELKCSDRDRFLTLPTMRTPDKFLYIKHRSFDQCTAECSHNCSCTAYAYANLQNIDTTLDRSRCLVWMGELVDMEKFNNDFGENLYLRSPSSPVSKKKSIVLKIVLPVMASLLLLITCTWLVFKSKGKHKSKKSQYTLPHLDASNRFENENLEFPSIALEDIIIATNNFSDYNMLGKGGFGKVYKAMLEGGKEVAVKRLSKGSTQGVEEFRNEVVLIAKLQHRNLVKLLGCCIHEDEKLLIYEYLPNKSLDAFLFGTF</sequence>
<keyword evidence="8" id="KW-0547">Nucleotide-binding</keyword>
<keyword evidence="3 10" id="KW-0732">Signal</keyword>
<evidence type="ECO:0000259" key="12">
    <source>
        <dbReference type="PROSITE" id="PS50927"/>
    </source>
</evidence>
<evidence type="ECO:0000313" key="14">
    <source>
        <dbReference type="EMBL" id="CAD6259453.1"/>
    </source>
</evidence>
<comment type="catalytic activity">
    <reaction evidence="7">
        <text>L-seryl-[protein] + ATP = O-phospho-L-seryl-[protein] + ADP + H(+)</text>
        <dbReference type="Rhea" id="RHEA:17989"/>
        <dbReference type="Rhea" id="RHEA-COMP:9863"/>
        <dbReference type="Rhea" id="RHEA-COMP:11604"/>
        <dbReference type="ChEBI" id="CHEBI:15378"/>
        <dbReference type="ChEBI" id="CHEBI:29999"/>
        <dbReference type="ChEBI" id="CHEBI:30616"/>
        <dbReference type="ChEBI" id="CHEBI:83421"/>
        <dbReference type="ChEBI" id="CHEBI:456216"/>
        <dbReference type="EC" id="2.7.11.1"/>
    </reaction>
</comment>
<evidence type="ECO:0000259" key="11">
    <source>
        <dbReference type="PROSITE" id="PS50011"/>
    </source>
</evidence>
<dbReference type="GO" id="GO:0004674">
    <property type="term" value="F:protein serine/threonine kinase activity"/>
    <property type="evidence" value="ECO:0007669"/>
    <property type="project" value="UniProtKB-EC"/>
</dbReference>
<dbReference type="CDD" id="cd01098">
    <property type="entry name" value="PAN_AP_plant"/>
    <property type="match status" value="1"/>
</dbReference>
<keyword evidence="9" id="KW-0812">Transmembrane</keyword>
<evidence type="ECO:0000256" key="1">
    <source>
        <dbReference type="ARBA" id="ARBA00004479"/>
    </source>
</evidence>
<protein>
    <recommendedName>
        <fullName evidence="2">non-specific serine/threonine protein kinase</fullName>
        <ecNumber evidence="2">2.7.11.1</ecNumber>
    </recommendedName>
</protein>
<keyword evidence="5" id="KW-0675">Receptor</keyword>